<evidence type="ECO:0000256" key="1">
    <source>
        <dbReference type="PROSITE-ProRule" id="PRU00169"/>
    </source>
</evidence>
<reference evidence="3" key="1">
    <citation type="submission" date="2021-03" db="EMBL/GenBank/DDBJ databases">
        <authorList>
            <person name="Wang G."/>
        </authorList>
    </citation>
    <scope>NUCLEOTIDE SEQUENCE</scope>
    <source>
        <strain evidence="3">KCTC 12899</strain>
    </source>
</reference>
<dbReference type="GO" id="GO:0000160">
    <property type="term" value="P:phosphorelay signal transduction system"/>
    <property type="evidence" value="ECO:0007669"/>
    <property type="project" value="InterPro"/>
</dbReference>
<dbReference type="Proteomes" id="UP000664417">
    <property type="component" value="Unassembled WGS sequence"/>
</dbReference>
<dbReference type="InterPro" id="IPR011006">
    <property type="entry name" value="CheY-like_superfamily"/>
</dbReference>
<dbReference type="AlphaFoldDB" id="A0A8J7QEF0"/>
<comment type="caution">
    <text evidence="3">The sequence shown here is derived from an EMBL/GenBank/DDBJ whole genome shotgun (WGS) entry which is preliminary data.</text>
</comment>
<dbReference type="PROSITE" id="PS50110">
    <property type="entry name" value="RESPONSE_REGULATORY"/>
    <property type="match status" value="1"/>
</dbReference>
<dbReference type="Gene3D" id="3.40.50.2300">
    <property type="match status" value="1"/>
</dbReference>
<name>A0A8J7QEF0_9BACT</name>
<dbReference type="InterPro" id="IPR001789">
    <property type="entry name" value="Sig_transdc_resp-reg_receiver"/>
</dbReference>
<accession>A0A8J7QEF0</accession>
<proteinExistence type="predicted"/>
<evidence type="ECO:0000313" key="3">
    <source>
        <dbReference type="EMBL" id="MBO1322719.1"/>
    </source>
</evidence>
<evidence type="ECO:0000259" key="2">
    <source>
        <dbReference type="PROSITE" id="PS50110"/>
    </source>
</evidence>
<dbReference type="EMBL" id="JAFREP010000041">
    <property type="protein sequence ID" value="MBO1322719.1"/>
    <property type="molecule type" value="Genomic_DNA"/>
</dbReference>
<feature type="domain" description="Response regulatory" evidence="2">
    <location>
        <begin position="3"/>
        <end position="116"/>
    </location>
</feature>
<protein>
    <submittedName>
        <fullName evidence="3">Response regulator</fullName>
    </submittedName>
</protein>
<gene>
    <name evidence="3" type="ORF">J3U88_29880</name>
</gene>
<dbReference type="SUPFAM" id="SSF52172">
    <property type="entry name" value="CheY-like"/>
    <property type="match status" value="1"/>
</dbReference>
<dbReference type="CDD" id="cd00156">
    <property type="entry name" value="REC"/>
    <property type="match status" value="1"/>
</dbReference>
<keyword evidence="4" id="KW-1185">Reference proteome</keyword>
<comment type="caution">
    <text evidence="1">Lacks conserved residue(s) required for the propagation of feature annotation.</text>
</comment>
<dbReference type="RefSeq" id="WP_207862692.1">
    <property type="nucleotide sequence ID" value="NZ_JAFREP010000041.1"/>
</dbReference>
<sequence length="121" mass="13949">MKQVLLVEPDFFPRVAIDDQLAPHGWNVVPVKRIRDALIKLKTQVFSLILMSYEDVDPALRFLATLRHNHNSIPVLLLTKNPTQEDLIRLSTFPPLEVIIKPYSLHDLIKRMEETVAERAS</sequence>
<organism evidence="3 4">
    <name type="scientific">Acanthopleuribacter pedis</name>
    <dbReference type="NCBI Taxonomy" id="442870"/>
    <lineage>
        <taxon>Bacteria</taxon>
        <taxon>Pseudomonadati</taxon>
        <taxon>Acidobacteriota</taxon>
        <taxon>Holophagae</taxon>
        <taxon>Acanthopleuribacterales</taxon>
        <taxon>Acanthopleuribacteraceae</taxon>
        <taxon>Acanthopleuribacter</taxon>
    </lineage>
</organism>
<evidence type="ECO:0000313" key="4">
    <source>
        <dbReference type="Proteomes" id="UP000664417"/>
    </source>
</evidence>